<dbReference type="KEGG" id="gfm:Enr17x_02870"/>
<accession>A0A518I5A7</accession>
<keyword evidence="1" id="KW-0472">Membrane</keyword>
<reference evidence="2 3" key="1">
    <citation type="submission" date="2019-03" db="EMBL/GenBank/DDBJ databases">
        <title>Deep-cultivation of Planctomycetes and their phenomic and genomic characterization uncovers novel biology.</title>
        <authorList>
            <person name="Wiegand S."/>
            <person name="Jogler M."/>
            <person name="Boedeker C."/>
            <person name="Pinto D."/>
            <person name="Vollmers J."/>
            <person name="Rivas-Marin E."/>
            <person name="Kohn T."/>
            <person name="Peeters S.H."/>
            <person name="Heuer A."/>
            <person name="Rast P."/>
            <person name="Oberbeckmann S."/>
            <person name="Bunk B."/>
            <person name="Jeske O."/>
            <person name="Meyerdierks A."/>
            <person name="Storesund J.E."/>
            <person name="Kallscheuer N."/>
            <person name="Luecker S."/>
            <person name="Lage O.M."/>
            <person name="Pohl T."/>
            <person name="Merkel B.J."/>
            <person name="Hornburger P."/>
            <person name="Mueller R.-W."/>
            <person name="Bruemmer F."/>
            <person name="Labrenz M."/>
            <person name="Spormann A.M."/>
            <person name="Op den Camp H."/>
            <person name="Overmann J."/>
            <person name="Amann R."/>
            <person name="Jetten M.S.M."/>
            <person name="Mascher T."/>
            <person name="Medema M.H."/>
            <person name="Devos D.P."/>
            <person name="Kaster A.-K."/>
            <person name="Ovreas L."/>
            <person name="Rohde M."/>
            <person name="Galperin M.Y."/>
            <person name="Jogler C."/>
        </authorList>
    </citation>
    <scope>NUCLEOTIDE SEQUENCE [LARGE SCALE GENOMIC DNA]</scope>
    <source>
        <strain evidence="2 3">Enr17</strain>
    </source>
</reference>
<evidence type="ECO:0000313" key="2">
    <source>
        <dbReference type="EMBL" id="QDV48276.1"/>
    </source>
</evidence>
<keyword evidence="1" id="KW-1133">Transmembrane helix</keyword>
<protein>
    <recommendedName>
        <fullName evidence="4">J domain-containing protein</fullName>
    </recommendedName>
</protein>
<evidence type="ECO:0000313" key="3">
    <source>
        <dbReference type="Proteomes" id="UP000318313"/>
    </source>
</evidence>
<sequence>MSFDAYHKWLGIPPEKQPPHYYQLLGISVNERDPEVIETAAQRQRSILEENLHGPHRQAASQLIFEIEEAELTLLSPELREEYDRQIRLVLKKQKRKQSGHNLDPDSNRPAGEGSGLLYRFVGIMSVILAGFLIMAYFEYQKPRTEEEKKKLRAQPINVEKKLSAPAKPVVTEKSKPPAPIAKTEAEAIAWIFSQGGKVTFNGGGKGNRTRSRLTAGAL</sequence>
<dbReference type="Proteomes" id="UP000318313">
    <property type="component" value="Chromosome"/>
</dbReference>
<proteinExistence type="predicted"/>
<gene>
    <name evidence="2" type="ORF">Enr17x_02870</name>
</gene>
<keyword evidence="1" id="KW-0812">Transmembrane</keyword>
<dbReference type="EMBL" id="CP037452">
    <property type="protein sequence ID" value="QDV48276.1"/>
    <property type="molecule type" value="Genomic_DNA"/>
</dbReference>
<feature type="transmembrane region" description="Helical" evidence="1">
    <location>
        <begin position="117"/>
        <end position="140"/>
    </location>
</feature>
<name>A0A518I5A7_9PLAN</name>
<dbReference type="AlphaFoldDB" id="A0A518I5A7"/>
<keyword evidence="3" id="KW-1185">Reference proteome</keyword>
<dbReference type="RefSeq" id="WP_145305460.1">
    <property type="nucleotide sequence ID" value="NZ_CP037452.1"/>
</dbReference>
<evidence type="ECO:0000256" key="1">
    <source>
        <dbReference type="SAM" id="Phobius"/>
    </source>
</evidence>
<evidence type="ECO:0008006" key="4">
    <source>
        <dbReference type="Google" id="ProtNLM"/>
    </source>
</evidence>
<dbReference type="OrthoDB" id="291302at2"/>
<organism evidence="2 3">
    <name type="scientific">Gimesia fumaroli</name>
    <dbReference type="NCBI Taxonomy" id="2527976"/>
    <lineage>
        <taxon>Bacteria</taxon>
        <taxon>Pseudomonadati</taxon>
        <taxon>Planctomycetota</taxon>
        <taxon>Planctomycetia</taxon>
        <taxon>Planctomycetales</taxon>
        <taxon>Planctomycetaceae</taxon>
        <taxon>Gimesia</taxon>
    </lineage>
</organism>